<evidence type="ECO:0000256" key="3">
    <source>
        <dbReference type="ARBA" id="ARBA00022553"/>
    </source>
</evidence>
<dbReference type="InterPro" id="IPR003594">
    <property type="entry name" value="HATPase_dom"/>
</dbReference>
<dbReference type="Gene3D" id="6.10.340.10">
    <property type="match status" value="1"/>
</dbReference>
<evidence type="ECO:0000256" key="4">
    <source>
        <dbReference type="ARBA" id="ARBA00022679"/>
    </source>
</evidence>
<keyword evidence="6" id="KW-0418">Kinase</keyword>
<accession>A0ABT8R1Y6</accession>
<keyword evidence="3" id="KW-0597">Phosphoprotein</keyword>
<comment type="catalytic activity">
    <reaction evidence="1">
        <text>ATP + protein L-histidine = ADP + protein N-phospho-L-histidine.</text>
        <dbReference type="EC" id="2.7.13.3"/>
    </reaction>
</comment>
<keyword evidence="7 11" id="KW-0067">ATP-binding</keyword>
<keyword evidence="9" id="KW-0812">Transmembrane</keyword>
<evidence type="ECO:0000256" key="5">
    <source>
        <dbReference type="ARBA" id="ARBA00022741"/>
    </source>
</evidence>
<dbReference type="Pfam" id="PF02518">
    <property type="entry name" value="HATPase_c"/>
    <property type="match status" value="1"/>
</dbReference>
<evidence type="ECO:0000256" key="7">
    <source>
        <dbReference type="ARBA" id="ARBA00022840"/>
    </source>
</evidence>
<protein>
    <recommendedName>
        <fullName evidence="2">histidine kinase</fullName>
        <ecNumber evidence="2">2.7.13.3</ecNumber>
    </recommendedName>
</protein>
<evidence type="ECO:0000256" key="2">
    <source>
        <dbReference type="ARBA" id="ARBA00012438"/>
    </source>
</evidence>
<keyword evidence="9" id="KW-0472">Membrane</keyword>
<dbReference type="EC" id="2.7.13.3" evidence="2"/>
<sequence length="435" mass="49886">MSLRLKFILYWVSIHVIFAGLMVYLLRNNRLWLLAVEVLLVISFGVAMYLLKSFFKPLDMVMKGIDLIKDSNFSTAFHHTGQAEVDSIVNIYNRMLTNLQYERQRMQEKHFFLEKIIGAAPFGIVTLDFDENIALINPYAERLLEKPLAQLTGKPIQAASNLLSQALATLEAGRSEVITLPSRRKIRCTKSDFYDQGFQRYFYLMEELTEELRLSEKQAYEKLIRILSHEVNNSIGAANSLLQSCLTYKTQLQPADQEDFEMAIGVVTSRTAHLNDFMRSYVNVIRLADPKRQLCNIRDMLENIALLFKADLAHRKIQLMWHVEEDVLPVVYMDRDQMEQVFTNIIKNAMEAIGQDGVITIRLVMQEKKLILSIEDTGEGIPAEVKANLFTPFFSTKENGQGIGLTLIQEILTRHGFIFSLDSTAGEHTAFRIIF</sequence>
<dbReference type="PROSITE" id="PS50109">
    <property type="entry name" value="HIS_KIN"/>
    <property type="match status" value="1"/>
</dbReference>
<evidence type="ECO:0000313" key="12">
    <source>
        <dbReference type="Proteomes" id="UP001168528"/>
    </source>
</evidence>
<dbReference type="SMART" id="SM00387">
    <property type="entry name" value="HATPase_c"/>
    <property type="match status" value="1"/>
</dbReference>
<comment type="caution">
    <text evidence="11">The sequence shown here is derived from an EMBL/GenBank/DDBJ whole genome shotgun (WGS) entry which is preliminary data.</text>
</comment>
<feature type="transmembrane region" description="Helical" evidence="9">
    <location>
        <begin position="32"/>
        <end position="51"/>
    </location>
</feature>
<dbReference type="Proteomes" id="UP001168528">
    <property type="component" value="Unassembled WGS sequence"/>
</dbReference>
<dbReference type="GO" id="GO:0005524">
    <property type="term" value="F:ATP binding"/>
    <property type="evidence" value="ECO:0007669"/>
    <property type="project" value="UniProtKB-KW"/>
</dbReference>
<dbReference type="SUPFAM" id="SSF55785">
    <property type="entry name" value="PYP-like sensor domain (PAS domain)"/>
    <property type="match status" value="1"/>
</dbReference>
<dbReference type="PANTHER" id="PTHR43065">
    <property type="entry name" value="SENSOR HISTIDINE KINASE"/>
    <property type="match status" value="1"/>
</dbReference>
<evidence type="ECO:0000259" key="10">
    <source>
        <dbReference type="PROSITE" id="PS50109"/>
    </source>
</evidence>
<keyword evidence="4" id="KW-0808">Transferase</keyword>
<evidence type="ECO:0000256" key="1">
    <source>
        <dbReference type="ARBA" id="ARBA00000085"/>
    </source>
</evidence>
<dbReference type="InterPro" id="IPR004358">
    <property type="entry name" value="Sig_transdc_His_kin-like_C"/>
</dbReference>
<dbReference type="InterPro" id="IPR036890">
    <property type="entry name" value="HATPase_C_sf"/>
</dbReference>
<name>A0ABT8R1Y6_9BACT</name>
<reference evidence="11" key="1">
    <citation type="submission" date="2023-07" db="EMBL/GenBank/DDBJ databases">
        <title>The genome sequence of Rhodocytophaga aerolata KACC 12507.</title>
        <authorList>
            <person name="Zhang X."/>
        </authorList>
    </citation>
    <scope>NUCLEOTIDE SEQUENCE</scope>
    <source>
        <strain evidence="11">KACC 12507</strain>
    </source>
</reference>
<evidence type="ECO:0000313" key="11">
    <source>
        <dbReference type="EMBL" id="MDO1446107.1"/>
    </source>
</evidence>
<keyword evidence="9" id="KW-1133">Transmembrane helix</keyword>
<dbReference type="Gene3D" id="3.30.565.10">
    <property type="entry name" value="Histidine kinase-like ATPase, C-terminal domain"/>
    <property type="match status" value="1"/>
</dbReference>
<keyword evidence="12" id="KW-1185">Reference proteome</keyword>
<feature type="domain" description="Histidine kinase" evidence="10">
    <location>
        <begin position="226"/>
        <end position="435"/>
    </location>
</feature>
<dbReference type="PANTHER" id="PTHR43065:SF10">
    <property type="entry name" value="PEROXIDE STRESS-ACTIVATED HISTIDINE KINASE MAK3"/>
    <property type="match status" value="1"/>
</dbReference>
<dbReference type="PRINTS" id="PR00344">
    <property type="entry name" value="BCTRLSENSOR"/>
</dbReference>
<dbReference type="InterPro" id="IPR035965">
    <property type="entry name" value="PAS-like_dom_sf"/>
</dbReference>
<keyword evidence="8" id="KW-0902">Two-component regulatory system</keyword>
<dbReference type="RefSeq" id="WP_302036908.1">
    <property type="nucleotide sequence ID" value="NZ_JAUKPO010000003.1"/>
</dbReference>
<dbReference type="InterPro" id="IPR005467">
    <property type="entry name" value="His_kinase_dom"/>
</dbReference>
<evidence type="ECO:0000256" key="6">
    <source>
        <dbReference type="ARBA" id="ARBA00022777"/>
    </source>
</evidence>
<dbReference type="EMBL" id="JAUKPO010000003">
    <property type="protein sequence ID" value="MDO1446107.1"/>
    <property type="molecule type" value="Genomic_DNA"/>
</dbReference>
<proteinExistence type="predicted"/>
<keyword evidence="5" id="KW-0547">Nucleotide-binding</keyword>
<dbReference type="Gene3D" id="3.30.450.20">
    <property type="entry name" value="PAS domain"/>
    <property type="match status" value="1"/>
</dbReference>
<evidence type="ECO:0000256" key="8">
    <source>
        <dbReference type="ARBA" id="ARBA00023012"/>
    </source>
</evidence>
<feature type="transmembrane region" description="Helical" evidence="9">
    <location>
        <begin position="7"/>
        <end position="26"/>
    </location>
</feature>
<gene>
    <name evidence="11" type="ORF">Q0590_07585</name>
</gene>
<evidence type="ECO:0000256" key="9">
    <source>
        <dbReference type="SAM" id="Phobius"/>
    </source>
</evidence>
<dbReference type="SUPFAM" id="SSF55874">
    <property type="entry name" value="ATPase domain of HSP90 chaperone/DNA topoisomerase II/histidine kinase"/>
    <property type="match status" value="1"/>
</dbReference>
<organism evidence="11 12">
    <name type="scientific">Rhodocytophaga aerolata</name>
    <dbReference type="NCBI Taxonomy" id="455078"/>
    <lineage>
        <taxon>Bacteria</taxon>
        <taxon>Pseudomonadati</taxon>
        <taxon>Bacteroidota</taxon>
        <taxon>Cytophagia</taxon>
        <taxon>Cytophagales</taxon>
        <taxon>Rhodocytophagaceae</taxon>
        <taxon>Rhodocytophaga</taxon>
    </lineage>
</organism>